<name>A0A9X2FAF3_9BACT</name>
<dbReference type="EMBL" id="JAMXLR010000055">
    <property type="protein sequence ID" value="MCO6045365.1"/>
    <property type="molecule type" value="Genomic_DNA"/>
</dbReference>
<evidence type="ECO:0000313" key="2">
    <source>
        <dbReference type="Proteomes" id="UP001155241"/>
    </source>
</evidence>
<organism evidence="1 2">
    <name type="scientific">Aeoliella straminimaris</name>
    <dbReference type="NCBI Taxonomy" id="2954799"/>
    <lineage>
        <taxon>Bacteria</taxon>
        <taxon>Pseudomonadati</taxon>
        <taxon>Planctomycetota</taxon>
        <taxon>Planctomycetia</taxon>
        <taxon>Pirellulales</taxon>
        <taxon>Lacipirellulaceae</taxon>
        <taxon>Aeoliella</taxon>
    </lineage>
</organism>
<proteinExistence type="predicted"/>
<accession>A0A9X2FAF3</accession>
<dbReference type="Proteomes" id="UP001155241">
    <property type="component" value="Unassembled WGS sequence"/>
</dbReference>
<protein>
    <submittedName>
        <fullName evidence="1">Uncharacterized protein</fullName>
    </submittedName>
</protein>
<evidence type="ECO:0000313" key="1">
    <source>
        <dbReference type="EMBL" id="MCO6045365.1"/>
    </source>
</evidence>
<dbReference type="AlphaFoldDB" id="A0A9X2FAF3"/>
<gene>
    <name evidence="1" type="ORF">NG895_15755</name>
</gene>
<sequence length="318" mass="35775">MSVPNQKSKSRLRRTLGFTKWAVLDGGWRQLKTKYYLRHLDARLRGKVSRMPEIACRDDSDTGLIVMCGARHFSMACLAAWTLLRHIAEPLAVTFVSDGTLSNDNGRFLSSRLPGCEIIQSKQVDQLVESVLPRKRFPLLDELRRQNFGGRKLVTMNVVGTSRYRILLDGDVLFYDVPGDIAEAIEVLRQGSSEMFFMRDILCGYPCSAGALEARLGKKVPGNLNAGLMIHRTFCREDFNQLENHLASFDIAWRKHYFIEQAAYAALAAGHGWSYLPASYSIPIPDVSFHPNGAVCSHFAGHGNRHLYYQEALRLAVP</sequence>
<comment type="caution">
    <text evidence="1">The sequence shown here is derived from an EMBL/GenBank/DDBJ whole genome shotgun (WGS) entry which is preliminary data.</text>
</comment>
<keyword evidence="2" id="KW-1185">Reference proteome</keyword>
<dbReference type="RefSeq" id="WP_252853480.1">
    <property type="nucleotide sequence ID" value="NZ_JAMXLR010000055.1"/>
</dbReference>
<reference evidence="1" key="1">
    <citation type="submission" date="2022-06" db="EMBL/GenBank/DDBJ databases">
        <title>Aeoliella straminimaris, a novel planctomycete from sediments.</title>
        <authorList>
            <person name="Vitorino I.R."/>
            <person name="Lage O.M."/>
        </authorList>
    </citation>
    <scope>NUCLEOTIDE SEQUENCE</scope>
    <source>
        <strain evidence="1">ICT_H6.2</strain>
    </source>
</reference>
<dbReference type="SUPFAM" id="SSF53448">
    <property type="entry name" value="Nucleotide-diphospho-sugar transferases"/>
    <property type="match status" value="1"/>
</dbReference>
<dbReference type="InterPro" id="IPR029044">
    <property type="entry name" value="Nucleotide-diphossugar_trans"/>
</dbReference>